<dbReference type="Proteomes" id="UP000828941">
    <property type="component" value="Chromosome 6"/>
</dbReference>
<name>A0ACB9NFL4_BAUVA</name>
<accession>A0ACB9NFL4</accession>
<protein>
    <submittedName>
        <fullName evidence="1">Uncharacterized protein</fullName>
    </submittedName>
</protein>
<reference evidence="1 2" key="1">
    <citation type="journal article" date="2022" name="DNA Res.">
        <title>Chromosomal-level genome assembly of the orchid tree Bauhinia variegata (Leguminosae; Cercidoideae) supports the allotetraploid origin hypothesis of Bauhinia.</title>
        <authorList>
            <person name="Zhong Y."/>
            <person name="Chen Y."/>
            <person name="Zheng D."/>
            <person name="Pang J."/>
            <person name="Liu Y."/>
            <person name="Luo S."/>
            <person name="Meng S."/>
            <person name="Qian L."/>
            <person name="Wei D."/>
            <person name="Dai S."/>
            <person name="Zhou R."/>
        </authorList>
    </citation>
    <scope>NUCLEOTIDE SEQUENCE [LARGE SCALE GENOMIC DNA]</scope>
    <source>
        <strain evidence="1">BV-YZ2020</strain>
    </source>
</reference>
<dbReference type="EMBL" id="CM039431">
    <property type="protein sequence ID" value="KAI4334781.1"/>
    <property type="molecule type" value="Genomic_DNA"/>
</dbReference>
<gene>
    <name evidence="1" type="ORF">L6164_013491</name>
</gene>
<evidence type="ECO:0000313" key="1">
    <source>
        <dbReference type="EMBL" id="KAI4334781.1"/>
    </source>
</evidence>
<evidence type="ECO:0000313" key="2">
    <source>
        <dbReference type="Proteomes" id="UP000828941"/>
    </source>
</evidence>
<keyword evidence="2" id="KW-1185">Reference proteome</keyword>
<comment type="caution">
    <text evidence="1">The sequence shown here is derived from an EMBL/GenBank/DDBJ whole genome shotgun (WGS) entry which is preliminary data.</text>
</comment>
<organism evidence="1 2">
    <name type="scientific">Bauhinia variegata</name>
    <name type="common">Purple orchid tree</name>
    <name type="synonym">Phanera variegata</name>
    <dbReference type="NCBI Taxonomy" id="167791"/>
    <lineage>
        <taxon>Eukaryota</taxon>
        <taxon>Viridiplantae</taxon>
        <taxon>Streptophyta</taxon>
        <taxon>Embryophyta</taxon>
        <taxon>Tracheophyta</taxon>
        <taxon>Spermatophyta</taxon>
        <taxon>Magnoliopsida</taxon>
        <taxon>eudicotyledons</taxon>
        <taxon>Gunneridae</taxon>
        <taxon>Pentapetalae</taxon>
        <taxon>rosids</taxon>
        <taxon>fabids</taxon>
        <taxon>Fabales</taxon>
        <taxon>Fabaceae</taxon>
        <taxon>Cercidoideae</taxon>
        <taxon>Cercideae</taxon>
        <taxon>Bauhiniinae</taxon>
        <taxon>Bauhinia</taxon>
    </lineage>
</organism>
<proteinExistence type="predicted"/>
<sequence>MSIILLLCSCLATTSSFYRVDGIPAISRNEDLEMERQLKLINKTPIKSIQTEHGFIVDCIDIKKQLAFDHPLLKNHKLQRKPSFQYQKQTKKTYSSLIRSAKIGLDEKDECPRGTVPVRRTTKTDLIRAKQLSNNTHILPQDNPGTHIAEVSLIKNNSEPYYGVSGTVSVYSPKAVNNQMSSGNIWVQKGEAGGLNKIYVGWQVFPQLYGDERTYFYTSWTADNFNKTGCYNLQCAGFVQTDRRITLGSPVAGTSEYGGQQSEMTISIAQDAKTSNWWLRTQNIDVGYFPASLFTNLASAELVGWGGRTVAPVNGPSPPMGSGYFPDDNFVHADYFRQITFKNESRIDYVPGYRGESYTDIPNCFGAKYYHPDEHSFYGYALQFGGPGGNCGI</sequence>